<protein>
    <submittedName>
        <fullName evidence="12">Reprolysin and/or TSP 1 domain containing protein</fullName>
    </submittedName>
</protein>
<dbReference type="AlphaFoldDB" id="A0A482W734"/>
<dbReference type="GO" id="GO:0004222">
    <property type="term" value="F:metalloendopeptidase activity"/>
    <property type="evidence" value="ECO:0007669"/>
    <property type="project" value="InterPro"/>
</dbReference>
<dbReference type="STRING" id="1661398.A0A482W734"/>
<feature type="non-terminal residue" evidence="12">
    <location>
        <position position="340"/>
    </location>
</feature>
<dbReference type="Gene3D" id="3.40.390.10">
    <property type="entry name" value="Collagenase (Catalytic Domain)"/>
    <property type="match status" value="1"/>
</dbReference>
<sequence length="340" mass="38180">MDPSIGNLIKVVVVKIILIDDPLSEPELNVSVNADHTLKNFCKWQKNLNPENDSHPHHHDVAILITRKDICARQNAPCNTLGVAHVAGMCKTSRSCSVNEDNGITLAHTIAHEMGHNLINSEALLITFTITFPTKKAGFMAARIDRRLNYVLCCSKGFGQCLQDEPEESDEYEYPELPPGAMYNADYQCRFQFGGEATVCSPLDEICFRLWCMVNDTCTTQLRPAAPGTYCGKHKWCQDQKCVPIMEPPVAIDGGWGEWSSWSECSRTCGAGVSVTQRECDHPTPTAGGRFCTGERRRYRICNTDPCPDNSPTFRAVQCSKYNNRTHEGKMYEWQPYFDQ</sequence>
<feature type="active site" evidence="10">
    <location>
        <position position="113"/>
    </location>
</feature>
<dbReference type="GO" id="GO:0030198">
    <property type="term" value="P:extracellular matrix organization"/>
    <property type="evidence" value="ECO:0007669"/>
    <property type="project" value="TreeGrafter"/>
</dbReference>
<dbReference type="Pfam" id="PF17771">
    <property type="entry name" value="ADAMTS_CR_2"/>
    <property type="match status" value="1"/>
</dbReference>
<comment type="caution">
    <text evidence="12">The sequence shown here is derived from an EMBL/GenBank/DDBJ whole genome shotgun (WGS) entry which is preliminary data.</text>
</comment>
<dbReference type="Pfam" id="PF01421">
    <property type="entry name" value="Reprolysin"/>
    <property type="match status" value="1"/>
</dbReference>
<dbReference type="FunFam" id="2.20.100.10:FF:000006">
    <property type="entry name" value="A disintegrin and metalloproteinase with thrombospondin motifs 1"/>
    <property type="match status" value="1"/>
</dbReference>
<evidence type="ECO:0000256" key="9">
    <source>
        <dbReference type="ARBA" id="ARBA00023180"/>
    </source>
</evidence>
<dbReference type="InterPro" id="IPR000884">
    <property type="entry name" value="TSP1_rpt"/>
</dbReference>
<feature type="domain" description="Peptidase M12B" evidence="11">
    <location>
        <begin position="1"/>
        <end position="118"/>
    </location>
</feature>
<dbReference type="GO" id="GO:0005576">
    <property type="term" value="C:extracellular region"/>
    <property type="evidence" value="ECO:0007669"/>
    <property type="project" value="UniProtKB-SubCell"/>
</dbReference>
<evidence type="ECO:0000256" key="3">
    <source>
        <dbReference type="ARBA" id="ARBA00022670"/>
    </source>
</evidence>
<reference evidence="12 13" key="1">
    <citation type="submission" date="2017-03" db="EMBL/GenBank/DDBJ databases">
        <title>Genome of the blue death feigning beetle - Asbolus verrucosus.</title>
        <authorList>
            <person name="Rider S.D."/>
        </authorList>
    </citation>
    <scope>NUCLEOTIDE SEQUENCE [LARGE SCALE GENOMIC DNA]</scope>
    <source>
        <strain evidence="12">Butters</strain>
        <tissue evidence="12">Head and leg muscle</tissue>
    </source>
</reference>
<dbReference type="Gene3D" id="2.20.100.10">
    <property type="entry name" value="Thrombospondin type-1 (TSP1) repeat"/>
    <property type="match status" value="1"/>
</dbReference>
<evidence type="ECO:0000256" key="7">
    <source>
        <dbReference type="ARBA" id="ARBA00023049"/>
    </source>
</evidence>
<organism evidence="12 13">
    <name type="scientific">Asbolus verrucosus</name>
    <name type="common">Desert ironclad beetle</name>
    <dbReference type="NCBI Taxonomy" id="1661398"/>
    <lineage>
        <taxon>Eukaryota</taxon>
        <taxon>Metazoa</taxon>
        <taxon>Ecdysozoa</taxon>
        <taxon>Arthropoda</taxon>
        <taxon>Hexapoda</taxon>
        <taxon>Insecta</taxon>
        <taxon>Pterygota</taxon>
        <taxon>Neoptera</taxon>
        <taxon>Endopterygota</taxon>
        <taxon>Coleoptera</taxon>
        <taxon>Polyphaga</taxon>
        <taxon>Cucujiformia</taxon>
        <taxon>Tenebrionidae</taxon>
        <taxon>Pimeliinae</taxon>
        <taxon>Asbolus</taxon>
    </lineage>
</organism>
<dbReference type="PROSITE" id="PS50215">
    <property type="entry name" value="ADAM_MEPRO"/>
    <property type="match status" value="1"/>
</dbReference>
<dbReference type="Proteomes" id="UP000292052">
    <property type="component" value="Unassembled WGS sequence"/>
</dbReference>
<dbReference type="GO" id="GO:0006508">
    <property type="term" value="P:proteolysis"/>
    <property type="evidence" value="ECO:0007669"/>
    <property type="project" value="UniProtKB-KW"/>
</dbReference>
<keyword evidence="5" id="KW-0378">Hydrolase</keyword>
<evidence type="ECO:0000256" key="1">
    <source>
        <dbReference type="ARBA" id="ARBA00004613"/>
    </source>
</evidence>
<keyword evidence="2" id="KW-0964">Secreted</keyword>
<evidence type="ECO:0000256" key="2">
    <source>
        <dbReference type="ARBA" id="ARBA00022525"/>
    </source>
</evidence>
<evidence type="ECO:0000313" key="13">
    <source>
        <dbReference type="Proteomes" id="UP000292052"/>
    </source>
</evidence>
<dbReference type="PRINTS" id="PR01705">
    <property type="entry name" value="TSP1REPEAT"/>
</dbReference>
<keyword evidence="9" id="KW-0325">Glycoprotein</keyword>
<dbReference type="OrthoDB" id="412680at2759"/>
<comment type="caution">
    <text evidence="10">Lacks conserved residue(s) required for the propagation of feature annotation.</text>
</comment>
<dbReference type="PANTHER" id="PTHR13723">
    <property type="entry name" value="ADAMTS A DISINTEGRIN AND METALLOPROTEASE WITH THROMBOSPONDIN MOTIFS PROTEASE"/>
    <property type="match status" value="1"/>
</dbReference>
<keyword evidence="7" id="KW-0482">Metalloprotease</keyword>
<evidence type="ECO:0000256" key="5">
    <source>
        <dbReference type="ARBA" id="ARBA00022801"/>
    </source>
</evidence>
<evidence type="ECO:0000259" key="11">
    <source>
        <dbReference type="PROSITE" id="PS50215"/>
    </source>
</evidence>
<evidence type="ECO:0000256" key="6">
    <source>
        <dbReference type="ARBA" id="ARBA00022833"/>
    </source>
</evidence>
<dbReference type="InterPro" id="IPR036383">
    <property type="entry name" value="TSP1_rpt_sf"/>
</dbReference>
<evidence type="ECO:0000256" key="4">
    <source>
        <dbReference type="ARBA" id="ARBA00022723"/>
    </source>
</evidence>
<dbReference type="PROSITE" id="PS50092">
    <property type="entry name" value="TSP1"/>
    <property type="match status" value="1"/>
</dbReference>
<dbReference type="GO" id="GO:0046872">
    <property type="term" value="F:metal ion binding"/>
    <property type="evidence" value="ECO:0007669"/>
    <property type="project" value="UniProtKB-KW"/>
</dbReference>
<evidence type="ECO:0000313" key="12">
    <source>
        <dbReference type="EMBL" id="RZC40238.1"/>
    </source>
</evidence>
<dbReference type="GO" id="GO:0031012">
    <property type="term" value="C:extracellular matrix"/>
    <property type="evidence" value="ECO:0007669"/>
    <property type="project" value="TreeGrafter"/>
</dbReference>
<name>A0A482W734_ASBVE</name>
<evidence type="ECO:0000256" key="10">
    <source>
        <dbReference type="PROSITE-ProRule" id="PRU00276"/>
    </source>
</evidence>
<dbReference type="InterPro" id="IPR024079">
    <property type="entry name" value="MetalloPept_cat_dom_sf"/>
</dbReference>
<dbReference type="Pfam" id="PF00090">
    <property type="entry name" value="TSP_1"/>
    <property type="match status" value="1"/>
</dbReference>
<keyword evidence="13" id="KW-1185">Reference proteome</keyword>
<dbReference type="EMBL" id="QDEB01027745">
    <property type="protein sequence ID" value="RZC40238.1"/>
    <property type="molecule type" value="Genomic_DNA"/>
</dbReference>
<dbReference type="InterPro" id="IPR050439">
    <property type="entry name" value="ADAMTS_ADAMTS-like"/>
</dbReference>
<dbReference type="InterPro" id="IPR041645">
    <property type="entry name" value="ADAMTS_CR_2"/>
</dbReference>
<dbReference type="SMART" id="SM00209">
    <property type="entry name" value="TSP1"/>
    <property type="match status" value="1"/>
</dbReference>
<dbReference type="Gene3D" id="3.40.1620.60">
    <property type="match status" value="1"/>
</dbReference>
<gene>
    <name evidence="12" type="ORF">BDFB_012739</name>
</gene>
<accession>A0A482W734</accession>
<dbReference type="SUPFAM" id="SSF55486">
    <property type="entry name" value="Metalloproteases ('zincins'), catalytic domain"/>
    <property type="match status" value="1"/>
</dbReference>
<evidence type="ECO:0000256" key="8">
    <source>
        <dbReference type="ARBA" id="ARBA00023157"/>
    </source>
</evidence>
<dbReference type="PANTHER" id="PTHR13723:SF200">
    <property type="entry name" value="ADAM METALLOPEPTIDASE WITH THROMBOSPONDIN TYPE 1 MOTIF B, ISOFORM B"/>
    <property type="match status" value="1"/>
</dbReference>
<keyword evidence="3" id="KW-0645">Protease</keyword>
<keyword evidence="6" id="KW-0862">Zinc</keyword>
<keyword evidence="4" id="KW-0479">Metal-binding</keyword>
<proteinExistence type="predicted"/>
<dbReference type="InterPro" id="IPR001590">
    <property type="entry name" value="Peptidase_M12B"/>
</dbReference>
<keyword evidence="8" id="KW-1015">Disulfide bond</keyword>
<comment type="subcellular location">
    <subcellularLocation>
        <location evidence="1">Secreted</location>
    </subcellularLocation>
</comment>
<dbReference type="SUPFAM" id="SSF82895">
    <property type="entry name" value="TSP-1 type 1 repeat"/>
    <property type="match status" value="1"/>
</dbReference>